<dbReference type="Proteomes" id="UP000008311">
    <property type="component" value="Unassembled WGS sequence"/>
</dbReference>
<evidence type="ECO:0000313" key="4">
    <source>
        <dbReference type="Proteomes" id="UP000008311"/>
    </source>
</evidence>
<protein>
    <recommendedName>
        <fullName evidence="2">CCHC-type domain-containing protein</fullName>
    </recommendedName>
</protein>
<dbReference type="EMBL" id="EQ973804">
    <property type="protein sequence ID" value="EEF46033.1"/>
    <property type="molecule type" value="Genomic_DNA"/>
</dbReference>
<dbReference type="PROSITE" id="PS50158">
    <property type="entry name" value="ZF_CCHC"/>
    <property type="match status" value="1"/>
</dbReference>
<dbReference type="InterPro" id="IPR001878">
    <property type="entry name" value="Znf_CCHC"/>
</dbReference>
<accession>B9RRI0</accession>
<dbReference type="Gene3D" id="4.10.60.10">
    <property type="entry name" value="Zinc finger, CCHC-type"/>
    <property type="match status" value="1"/>
</dbReference>
<dbReference type="AlphaFoldDB" id="B9RRI0"/>
<dbReference type="GO" id="GO:0008270">
    <property type="term" value="F:zinc ion binding"/>
    <property type="evidence" value="ECO:0007669"/>
    <property type="project" value="UniProtKB-KW"/>
</dbReference>
<feature type="domain" description="CCHC-type" evidence="2">
    <location>
        <begin position="6"/>
        <end position="21"/>
    </location>
</feature>
<reference evidence="4" key="1">
    <citation type="journal article" date="2010" name="Nat. Biotechnol.">
        <title>Draft genome sequence of the oilseed species Ricinus communis.</title>
        <authorList>
            <person name="Chan A.P."/>
            <person name="Crabtree J."/>
            <person name="Zhao Q."/>
            <person name="Lorenzi H."/>
            <person name="Orvis J."/>
            <person name="Puiu D."/>
            <person name="Melake-Berhan A."/>
            <person name="Jones K.M."/>
            <person name="Redman J."/>
            <person name="Chen G."/>
            <person name="Cahoon E.B."/>
            <person name="Gedil M."/>
            <person name="Stanke M."/>
            <person name="Haas B.J."/>
            <person name="Wortman J.R."/>
            <person name="Fraser-Liggett C.M."/>
            <person name="Ravel J."/>
            <person name="Rabinowicz P.D."/>
        </authorList>
    </citation>
    <scope>NUCLEOTIDE SEQUENCE [LARGE SCALE GENOMIC DNA]</scope>
    <source>
        <strain evidence="4">cv. Hale</strain>
    </source>
</reference>
<sequence length="56" mass="6811">MLEVVCYECNKPRHIKPNCPKLEKKSKRINKRRCWLHGVTVMNYQVMMRHLQGRDN</sequence>
<evidence type="ECO:0000259" key="2">
    <source>
        <dbReference type="PROSITE" id="PS50158"/>
    </source>
</evidence>
<dbReference type="GO" id="GO:0003676">
    <property type="term" value="F:nucleic acid binding"/>
    <property type="evidence" value="ECO:0007669"/>
    <property type="project" value="InterPro"/>
</dbReference>
<dbReference type="SMART" id="SM00343">
    <property type="entry name" value="ZnF_C2HC"/>
    <property type="match status" value="1"/>
</dbReference>
<organism evidence="3 4">
    <name type="scientific">Ricinus communis</name>
    <name type="common">Castor bean</name>
    <dbReference type="NCBI Taxonomy" id="3988"/>
    <lineage>
        <taxon>Eukaryota</taxon>
        <taxon>Viridiplantae</taxon>
        <taxon>Streptophyta</taxon>
        <taxon>Embryophyta</taxon>
        <taxon>Tracheophyta</taxon>
        <taxon>Spermatophyta</taxon>
        <taxon>Magnoliopsida</taxon>
        <taxon>eudicotyledons</taxon>
        <taxon>Gunneridae</taxon>
        <taxon>Pentapetalae</taxon>
        <taxon>rosids</taxon>
        <taxon>fabids</taxon>
        <taxon>Malpighiales</taxon>
        <taxon>Euphorbiaceae</taxon>
        <taxon>Acalyphoideae</taxon>
        <taxon>Acalypheae</taxon>
        <taxon>Ricinus</taxon>
    </lineage>
</organism>
<evidence type="ECO:0000256" key="1">
    <source>
        <dbReference type="PROSITE-ProRule" id="PRU00047"/>
    </source>
</evidence>
<evidence type="ECO:0000313" key="3">
    <source>
        <dbReference type="EMBL" id="EEF46033.1"/>
    </source>
</evidence>
<dbReference type="InParanoid" id="B9RRI0"/>
<proteinExistence type="predicted"/>
<keyword evidence="1" id="KW-0479">Metal-binding</keyword>
<keyword evidence="4" id="KW-1185">Reference proteome</keyword>
<name>B9RRI0_RICCO</name>
<keyword evidence="1" id="KW-0862">Zinc</keyword>
<keyword evidence="1" id="KW-0863">Zinc-finger</keyword>
<gene>
    <name evidence="3" type="ORF">RCOM_1402560</name>
</gene>